<sequence length="588" mass="68585">MSLKAENNKKINLLKTKISFYKQETELNNQLNNKCRQVLNNLSTNTQSINLSKHSDYTKNKKLNDLKQIINSNCLRKHFTQHYSGYWKNIWSFTNNPIYEYETFEGFENPFYAYLNTKENYYKMTDIYETILDYKKFKNSDIDLISSPDSQDSGIHLTRHNSEQSKCSSIQASQNGIDSLYSSIISSKKSSDNLCDFEDSDSSDQFIVHVEQHELPLGWIRCCDETGIYYWHKPSGTVTRKPPKIDLPNKNFDAQNEFDNLTPTNIDPMIKSFNQETQSSQRNFIKNSMSFSEFETNRLKSNRIRFYVRSLGWVKINEEDLTPEKSSKAVNKCINELSRGIKDFNDVVARWGEGKDLYMDIEDNYLILVDPIDDKVLNKQLITSIRVWGVGRDNGRDFAYVARDKQTKTHMCHVFRSDSGPAKEIANCLRDTCRRLLETKKQSSNTNIAKTLKRPDYLPDLISNNMNTNKIDFNLKLRSVSYTQEEPKRSIKCRYLGNLIVNKPSGMQVLNDAIDKIYSKCLNEYKKMKREKRLKNYELKMRQNLDSDFVNLNINDVEDVDDYDYGDEDDDNEENNSVSFDNLSDLST</sequence>
<reference evidence="4" key="1">
    <citation type="submission" date="2021-02" db="EMBL/GenBank/DDBJ databases">
        <authorList>
            <person name="Nowell W R."/>
        </authorList>
    </citation>
    <scope>NUCLEOTIDE SEQUENCE</scope>
    <source>
        <strain evidence="4">Ploen Becks lab</strain>
    </source>
</reference>
<dbReference type="Gene3D" id="2.20.70.10">
    <property type="match status" value="1"/>
</dbReference>
<dbReference type="GO" id="GO:0005634">
    <property type="term" value="C:nucleus"/>
    <property type="evidence" value="ECO:0007669"/>
    <property type="project" value="TreeGrafter"/>
</dbReference>
<feature type="region of interest" description="Disordered" evidence="2">
    <location>
        <begin position="561"/>
        <end position="588"/>
    </location>
</feature>
<feature type="compositionally biased region" description="Polar residues" evidence="2">
    <location>
        <begin position="577"/>
        <end position="588"/>
    </location>
</feature>
<dbReference type="GO" id="GO:0001540">
    <property type="term" value="F:amyloid-beta binding"/>
    <property type="evidence" value="ECO:0007669"/>
    <property type="project" value="InterPro"/>
</dbReference>
<feature type="compositionally biased region" description="Acidic residues" evidence="2">
    <location>
        <begin position="561"/>
        <end position="574"/>
    </location>
</feature>
<dbReference type="FunFam" id="2.30.29.30:FF:000317">
    <property type="entry name" value="Amyloid beta A4 protein-binding family B member"/>
    <property type="match status" value="1"/>
</dbReference>
<keyword evidence="5" id="KW-1185">Reference proteome</keyword>
<dbReference type="OrthoDB" id="5969782at2759"/>
<dbReference type="Gene3D" id="2.30.29.30">
    <property type="entry name" value="Pleckstrin-homology domain (PH domain)/Phosphotyrosine-binding domain (PTB)"/>
    <property type="match status" value="2"/>
</dbReference>
<dbReference type="Pfam" id="PF00640">
    <property type="entry name" value="PID"/>
    <property type="match status" value="1"/>
</dbReference>
<dbReference type="GO" id="GO:0005737">
    <property type="term" value="C:cytoplasm"/>
    <property type="evidence" value="ECO:0007669"/>
    <property type="project" value="TreeGrafter"/>
</dbReference>
<dbReference type="EMBL" id="CAJNOC010000086">
    <property type="protein sequence ID" value="CAF0713738.1"/>
    <property type="molecule type" value="Genomic_DNA"/>
</dbReference>
<keyword evidence="1" id="KW-0677">Repeat</keyword>
<evidence type="ECO:0000256" key="2">
    <source>
        <dbReference type="SAM" id="MobiDB-lite"/>
    </source>
</evidence>
<dbReference type="InterPro" id="IPR036020">
    <property type="entry name" value="WW_dom_sf"/>
</dbReference>
<dbReference type="InterPro" id="IPR006020">
    <property type="entry name" value="PTB/PI_dom"/>
</dbReference>
<dbReference type="InterPro" id="IPR011993">
    <property type="entry name" value="PH-like_dom_sf"/>
</dbReference>
<gene>
    <name evidence="4" type="ORF">OXX778_LOCUS1377</name>
</gene>
<feature type="domain" description="PID" evidence="3">
    <location>
        <begin position="304"/>
        <end position="443"/>
    </location>
</feature>
<feature type="non-terminal residue" evidence="4">
    <location>
        <position position="1"/>
    </location>
</feature>
<accession>A0A813M0P3</accession>
<protein>
    <recommendedName>
        <fullName evidence="3">PID domain-containing protein</fullName>
    </recommendedName>
</protein>
<evidence type="ECO:0000313" key="4">
    <source>
        <dbReference type="EMBL" id="CAF0713738.1"/>
    </source>
</evidence>
<proteinExistence type="predicted"/>
<comment type="caution">
    <text evidence="4">The sequence shown here is derived from an EMBL/GenBank/DDBJ whole genome shotgun (WGS) entry which is preliminary data.</text>
</comment>
<evidence type="ECO:0000256" key="1">
    <source>
        <dbReference type="ARBA" id="ARBA00022737"/>
    </source>
</evidence>
<evidence type="ECO:0000259" key="3">
    <source>
        <dbReference type="PROSITE" id="PS01179"/>
    </source>
</evidence>
<dbReference type="SUPFAM" id="SSF51045">
    <property type="entry name" value="WW domain"/>
    <property type="match status" value="1"/>
</dbReference>
<dbReference type="PROSITE" id="PS01179">
    <property type="entry name" value="PID"/>
    <property type="match status" value="1"/>
</dbReference>
<dbReference type="PANTHER" id="PTHR14058:SF8">
    <property type="entry name" value="PROTEIN FE65 HOMOLOG"/>
    <property type="match status" value="1"/>
</dbReference>
<name>A0A813M0P3_9BILA</name>
<dbReference type="PANTHER" id="PTHR14058">
    <property type="entry name" value="AMYLOID BETA A4 PRECURSOR PROTEIN-BINDING FAMILY B"/>
    <property type="match status" value="1"/>
</dbReference>
<dbReference type="SUPFAM" id="SSF50729">
    <property type="entry name" value="PH domain-like"/>
    <property type="match status" value="1"/>
</dbReference>
<dbReference type="InterPro" id="IPR039576">
    <property type="entry name" value="APBB1/2/3"/>
</dbReference>
<dbReference type="CDD" id="cd01272">
    <property type="entry name" value="PTB1_Fe65"/>
    <property type="match status" value="1"/>
</dbReference>
<organism evidence="4 5">
    <name type="scientific">Brachionus calyciflorus</name>
    <dbReference type="NCBI Taxonomy" id="104777"/>
    <lineage>
        <taxon>Eukaryota</taxon>
        <taxon>Metazoa</taxon>
        <taxon>Spiralia</taxon>
        <taxon>Gnathifera</taxon>
        <taxon>Rotifera</taxon>
        <taxon>Eurotatoria</taxon>
        <taxon>Monogononta</taxon>
        <taxon>Pseudotrocha</taxon>
        <taxon>Ploima</taxon>
        <taxon>Brachionidae</taxon>
        <taxon>Brachionus</taxon>
    </lineage>
</organism>
<dbReference type="Proteomes" id="UP000663879">
    <property type="component" value="Unassembled WGS sequence"/>
</dbReference>
<evidence type="ECO:0000313" key="5">
    <source>
        <dbReference type="Proteomes" id="UP000663879"/>
    </source>
</evidence>
<dbReference type="GO" id="GO:0006355">
    <property type="term" value="P:regulation of DNA-templated transcription"/>
    <property type="evidence" value="ECO:0007669"/>
    <property type="project" value="TreeGrafter"/>
</dbReference>
<dbReference type="AlphaFoldDB" id="A0A813M0P3"/>
<dbReference type="SMART" id="SM00462">
    <property type="entry name" value="PTB"/>
    <property type="match status" value="1"/>
</dbReference>